<comment type="pathway">
    <text evidence="1">Lipid metabolism; fatty acid biosynthesis.</text>
</comment>
<evidence type="ECO:0000256" key="5">
    <source>
        <dbReference type="ARBA" id="ARBA00023002"/>
    </source>
</evidence>
<keyword evidence="4" id="KW-0276">Fatty acid metabolism</keyword>
<dbReference type="PRINTS" id="PR00081">
    <property type="entry name" value="GDHRDH"/>
</dbReference>
<feature type="binding site" evidence="10">
    <location>
        <position position="98"/>
    </location>
    <ligand>
        <name>substrate</name>
    </ligand>
</feature>
<dbReference type="Proteomes" id="UP000236728">
    <property type="component" value="Unassembled WGS sequence"/>
</dbReference>
<keyword evidence="8 11" id="KW-0520">NAD</keyword>
<evidence type="ECO:0000256" key="7">
    <source>
        <dbReference type="ARBA" id="ARBA00023160"/>
    </source>
</evidence>
<feature type="active site" description="Proton acceptor" evidence="9">
    <location>
        <position position="148"/>
    </location>
</feature>
<dbReference type="Gene3D" id="1.10.8.400">
    <property type="entry name" value="Enoyl acyl carrier protein reductase"/>
    <property type="match status" value="1"/>
</dbReference>
<dbReference type="OrthoDB" id="9803628at2"/>
<feature type="binding site" evidence="11">
    <location>
        <begin position="67"/>
        <end position="68"/>
    </location>
    <ligand>
        <name>NAD(+)</name>
        <dbReference type="ChEBI" id="CHEBI:57540"/>
    </ligand>
</feature>
<dbReference type="Gene3D" id="3.40.50.720">
    <property type="entry name" value="NAD(P)-binding Rossmann-like Domain"/>
    <property type="match status" value="1"/>
</dbReference>
<evidence type="ECO:0000256" key="3">
    <source>
        <dbReference type="ARBA" id="ARBA00022516"/>
    </source>
</evidence>
<dbReference type="PANTHER" id="PTHR43159">
    <property type="entry name" value="ENOYL-[ACYL-CARRIER-PROTEIN] REDUCTASE"/>
    <property type="match status" value="1"/>
</dbReference>
<feature type="binding site" evidence="11">
    <location>
        <position position="165"/>
    </location>
    <ligand>
        <name>NAD(+)</name>
        <dbReference type="ChEBI" id="CHEBI:57540"/>
    </ligand>
</feature>
<evidence type="ECO:0000256" key="10">
    <source>
        <dbReference type="PIRSR" id="PIRSR000094-2"/>
    </source>
</evidence>
<dbReference type="CDD" id="cd05372">
    <property type="entry name" value="ENR_SDR"/>
    <property type="match status" value="1"/>
</dbReference>
<dbReference type="RefSeq" id="WP_103933636.1">
    <property type="nucleotide sequence ID" value="NZ_FNVA01000004.1"/>
</dbReference>
<proteinExistence type="inferred from homology"/>
<dbReference type="FunFam" id="1.10.8.400:FF:000001">
    <property type="entry name" value="Enoyl-[acyl-carrier-protein] reductase [NADH]"/>
    <property type="match status" value="1"/>
</dbReference>
<feature type="binding site" evidence="11">
    <location>
        <position position="13"/>
    </location>
    <ligand>
        <name>NAD(+)</name>
        <dbReference type="ChEBI" id="CHEBI:57540"/>
    </ligand>
</feature>
<dbReference type="InterPro" id="IPR036291">
    <property type="entry name" value="NAD(P)-bd_dom_sf"/>
</dbReference>
<keyword evidence="7 8" id="KW-0275">Fatty acid biosynthesis</keyword>
<evidence type="ECO:0000313" key="13">
    <source>
        <dbReference type="Proteomes" id="UP000236728"/>
    </source>
</evidence>
<feature type="active site" description="Proton acceptor" evidence="9">
    <location>
        <position position="158"/>
    </location>
</feature>
<sequence>MIDMKGKVAVILGVANKRSIAYAIAEKLAAAGSTLVLCYQSERLRAESEELLESLGQTGTGKAIQLDVSRDEEIDAAFAQIAAAFPVIHTLVHAVAFAPADAIKNDFLLTKRDDFRIAHDVSVYSLIAVARAAAPLMTEGGSVITLTYYGSTKTFPNYNVMGVAKAALEATVRYLAASLGSKNIRVNAISAGPIKTLAARGIGDFTQILDAVTQRAPLHRNVEQVEIGNTALFLASDLASGITGEVTYVDCGFNVTGI</sequence>
<dbReference type="SUPFAM" id="SSF51735">
    <property type="entry name" value="NAD(P)-binding Rossmann-fold domains"/>
    <property type="match status" value="1"/>
</dbReference>
<name>A0A1H5ZNK4_9BACT</name>
<keyword evidence="13" id="KW-1185">Reference proteome</keyword>
<evidence type="ECO:0000256" key="2">
    <source>
        <dbReference type="ARBA" id="ARBA00009233"/>
    </source>
</evidence>
<keyword evidence="6" id="KW-0443">Lipid metabolism</keyword>
<evidence type="ECO:0000256" key="11">
    <source>
        <dbReference type="PIRSR" id="PIRSR000094-3"/>
    </source>
</evidence>
<organism evidence="12 13">
    <name type="scientific">Bryocella elongata</name>
    <dbReference type="NCBI Taxonomy" id="863522"/>
    <lineage>
        <taxon>Bacteria</taxon>
        <taxon>Pseudomonadati</taxon>
        <taxon>Acidobacteriota</taxon>
        <taxon>Terriglobia</taxon>
        <taxon>Terriglobales</taxon>
        <taxon>Acidobacteriaceae</taxon>
        <taxon>Bryocella</taxon>
    </lineage>
</organism>
<gene>
    <name evidence="12" type="ORF">SAMN05421819_2775</name>
</gene>
<evidence type="ECO:0000256" key="6">
    <source>
        <dbReference type="ARBA" id="ARBA00023098"/>
    </source>
</evidence>
<keyword evidence="5 8" id="KW-0560">Oxidoreductase</keyword>
<dbReference type="InterPro" id="IPR014358">
    <property type="entry name" value="Enoyl-ACP_Rdtase_NADH"/>
</dbReference>
<evidence type="ECO:0000313" key="12">
    <source>
        <dbReference type="EMBL" id="SEG37791.1"/>
    </source>
</evidence>
<dbReference type="AlphaFoldDB" id="A0A1H5ZNK4"/>
<protein>
    <recommendedName>
        <fullName evidence="8">Enoyl-[acyl-carrier-protein] reductase [NADH]</fullName>
        <ecNumber evidence="8">1.3.1.9</ecNumber>
    </recommendedName>
</protein>
<reference evidence="12 13" key="1">
    <citation type="submission" date="2016-10" db="EMBL/GenBank/DDBJ databases">
        <authorList>
            <person name="de Groot N.N."/>
        </authorList>
    </citation>
    <scope>NUCLEOTIDE SEQUENCE [LARGE SCALE GENOMIC DNA]</scope>
    <source>
        <strain evidence="12 13">DSM 22489</strain>
    </source>
</reference>
<feature type="binding site" evidence="11">
    <location>
        <position position="40"/>
    </location>
    <ligand>
        <name>NAD(+)</name>
        <dbReference type="ChEBI" id="CHEBI:57540"/>
    </ligand>
</feature>
<comment type="catalytic activity">
    <reaction evidence="8">
        <text>a 2,3-saturated acyl-[ACP] + NAD(+) = a (2E)-enoyl-[ACP] + NADH + H(+)</text>
        <dbReference type="Rhea" id="RHEA:10240"/>
        <dbReference type="Rhea" id="RHEA-COMP:9925"/>
        <dbReference type="Rhea" id="RHEA-COMP:9926"/>
        <dbReference type="ChEBI" id="CHEBI:15378"/>
        <dbReference type="ChEBI" id="CHEBI:57540"/>
        <dbReference type="ChEBI" id="CHEBI:57945"/>
        <dbReference type="ChEBI" id="CHEBI:78784"/>
        <dbReference type="ChEBI" id="CHEBI:78785"/>
        <dbReference type="EC" id="1.3.1.9"/>
    </reaction>
</comment>
<dbReference type="PIRSF" id="PIRSF000094">
    <property type="entry name" value="Enoyl-ACP_rdct"/>
    <property type="match status" value="1"/>
</dbReference>
<evidence type="ECO:0000256" key="9">
    <source>
        <dbReference type="PIRSR" id="PIRSR000094-1"/>
    </source>
</evidence>
<dbReference type="PANTHER" id="PTHR43159:SF2">
    <property type="entry name" value="ENOYL-[ACYL-CARRIER-PROTEIN] REDUCTASE [NADH], CHLOROPLASTIC"/>
    <property type="match status" value="1"/>
</dbReference>
<feature type="binding site" evidence="11">
    <location>
        <begin position="19"/>
        <end position="20"/>
    </location>
    <ligand>
        <name>NAD(+)</name>
        <dbReference type="ChEBI" id="CHEBI:57540"/>
    </ligand>
</feature>
<comment type="similarity">
    <text evidence="2 8">Belongs to the short-chain dehydrogenases/reductases (SDR) family. FabI subfamily.</text>
</comment>
<dbReference type="EC" id="1.3.1.9" evidence="8"/>
<feature type="binding site" evidence="11">
    <location>
        <begin position="194"/>
        <end position="198"/>
    </location>
    <ligand>
        <name>NAD(+)</name>
        <dbReference type="ChEBI" id="CHEBI:57540"/>
    </ligand>
</feature>
<dbReference type="GO" id="GO:0006633">
    <property type="term" value="P:fatty acid biosynthetic process"/>
    <property type="evidence" value="ECO:0007669"/>
    <property type="project" value="UniProtKB-KW"/>
</dbReference>
<keyword evidence="3 8" id="KW-0444">Lipid biosynthesis</keyword>
<evidence type="ECO:0000256" key="1">
    <source>
        <dbReference type="ARBA" id="ARBA00005194"/>
    </source>
</evidence>
<evidence type="ECO:0000256" key="4">
    <source>
        <dbReference type="ARBA" id="ARBA00022832"/>
    </source>
</evidence>
<accession>A0A1H5ZNK4</accession>
<dbReference type="GO" id="GO:0004318">
    <property type="term" value="F:enoyl-[acyl-carrier-protein] reductase (NADH) activity"/>
    <property type="evidence" value="ECO:0007669"/>
    <property type="project" value="UniProtKB-EC"/>
</dbReference>
<evidence type="ECO:0000256" key="8">
    <source>
        <dbReference type="PIRNR" id="PIRNR000094"/>
    </source>
</evidence>
<dbReference type="Pfam" id="PF13561">
    <property type="entry name" value="adh_short_C2"/>
    <property type="match status" value="1"/>
</dbReference>
<dbReference type="InterPro" id="IPR002347">
    <property type="entry name" value="SDR_fam"/>
</dbReference>
<dbReference type="EMBL" id="FNVA01000004">
    <property type="protein sequence ID" value="SEG37791.1"/>
    <property type="molecule type" value="Genomic_DNA"/>
</dbReference>
<feature type="binding site" evidence="11">
    <location>
        <position position="95"/>
    </location>
    <ligand>
        <name>NAD(+)</name>
        <dbReference type="ChEBI" id="CHEBI:57540"/>
    </ligand>
</feature>